<accession>A0AAE3XIV4</accession>
<organism evidence="2 4">
    <name type="scientific">Deinococcus soli</name>
    <name type="common">ex Cha et al. 2016</name>
    <dbReference type="NCBI Taxonomy" id="1309411"/>
    <lineage>
        <taxon>Bacteria</taxon>
        <taxon>Thermotogati</taxon>
        <taxon>Deinococcota</taxon>
        <taxon>Deinococci</taxon>
        <taxon>Deinococcales</taxon>
        <taxon>Deinococcaceae</taxon>
        <taxon>Deinococcus</taxon>
    </lineage>
</organism>
<feature type="region of interest" description="Disordered" evidence="1">
    <location>
        <begin position="1"/>
        <end position="28"/>
    </location>
</feature>
<reference evidence="2" key="1">
    <citation type="submission" date="2023-07" db="EMBL/GenBank/DDBJ databases">
        <title>Sorghum-associated microbial communities from plants grown in Nebraska, USA.</title>
        <authorList>
            <person name="Schachtman D."/>
        </authorList>
    </citation>
    <scope>NUCLEOTIDE SEQUENCE</scope>
    <source>
        <strain evidence="2">BE330</strain>
    </source>
</reference>
<dbReference type="Proteomes" id="UP001185331">
    <property type="component" value="Unassembled WGS sequence"/>
</dbReference>
<evidence type="ECO:0000313" key="3">
    <source>
        <dbReference type="EMBL" id="MDR6221448.1"/>
    </source>
</evidence>
<dbReference type="AlphaFoldDB" id="A0AAE3XIV4"/>
<evidence type="ECO:0000313" key="4">
    <source>
        <dbReference type="Proteomes" id="UP001185331"/>
    </source>
</evidence>
<feature type="compositionally biased region" description="Basic and acidic residues" evidence="1">
    <location>
        <begin position="14"/>
        <end position="28"/>
    </location>
</feature>
<sequence length="28" mass="3063">TRQGGPWSAVQVKRVLDRKKQDAAEPAA</sequence>
<evidence type="ECO:0000313" key="2">
    <source>
        <dbReference type="EMBL" id="MDR6221304.1"/>
    </source>
</evidence>
<proteinExistence type="predicted"/>
<dbReference type="EMBL" id="JAVDQK010000034">
    <property type="protein sequence ID" value="MDR6221448.1"/>
    <property type="molecule type" value="Genomic_DNA"/>
</dbReference>
<gene>
    <name evidence="2" type="ORF">J2Y00_004936</name>
    <name evidence="3" type="ORF">J2Y00_005084</name>
</gene>
<feature type="non-terminal residue" evidence="2">
    <location>
        <position position="1"/>
    </location>
</feature>
<evidence type="ECO:0000256" key="1">
    <source>
        <dbReference type="SAM" id="MobiDB-lite"/>
    </source>
</evidence>
<name>A0AAE3XIV4_9DEIO</name>
<protein>
    <submittedName>
        <fullName evidence="2">Uncharacterized protein</fullName>
    </submittedName>
</protein>
<dbReference type="EMBL" id="JAVDQK010000028">
    <property type="protein sequence ID" value="MDR6221304.1"/>
    <property type="molecule type" value="Genomic_DNA"/>
</dbReference>
<comment type="caution">
    <text evidence="2">The sequence shown here is derived from an EMBL/GenBank/DDBJ whole genome shotgun (WGS) entry which is preliminary data.</text>
</comment>